<protein>
    <submittedName>
        <fullName evidence="1">Uncharacterized protein</fullName>
    </submittedName>
</protein>
<dbReference type="EMBL" id="CP025544">
    <property type="protein sequence ID" value="AXK60617.1"/>
    <property type="molecule type" value="Genomic_DNA"/>
</dbReference>
<evidence type="ECO:0000313" key="1">
    <source>
        <dbReference type="EMBL" id="AXK60617.1"/>
    </source>
</evidence>
<sequence length="184" mass="20684">MNIKKLLFTYGILFSGMLCAGYAEEGNFINFTNRLSLRLIENQTVNCSFKLYYSNSDCLGLITPRSILTLQAGEMFLQQDEKLCLQCVKGSFLPIYMKDEGRVSGQVPAGFHGPYYLSMWLEYPDVSDEKKTHVRYMIKTGAQGEIGVRIDPQGNFQILALSNIKLLPVTDETQKNIQGNSVSS</sequence>
<evidence type="ECO:0000313" key="2">
    <source>
        <dbReference type="Proteomes" id="UP000254834"/>
    </source>
</evidence>
<organism evidence="1 2">
    <name type="scientific">Candidatus Chromulinivorax destructor</name>
    <dbReference type="NCBI Taxonomy" id="2066483"/>
    <lineage>
        <taxon>Bacteria</taxon>
        <taxon>Candidatus Babelota</taxon>
        <taxon>Candidatus Babeliae</taxon>
        <taxon>Candidatus Babeliales</taxon>
        <taxon>Candidatus Chromulinivoraceae</taxon>
        <taxon>Candidatus Chromulinivorax</taxon>
    </lineage>
</organism>
<name>A0A345ZBF0_9BACT</name>
<proteinExistence type="predicted"/>
<gene>
    <name evidence="1" type="ORF">C0J27_02570</name>
</gene>
<dbReference type="Proteomes" id="UP000254834">
    <property type="component" value="Chromosome"/>
</dbReference>
<dbReference type="KEGG" id="cdes:C0J27_02570"/>
<dbReference type="AlphaFoldDB" id="A0A345ZBF0"/>
<accession>A0A345ZBF0</accession>
<keyword evidence="2" id="KW-1185">Reference proteome</keyword>
<dbReference type="RefSeq" id="WP_115585632.1">
    <property type="nucleotide sequence ID" value="NZ_CP025544.1"/>
</dbReference>
<reference evidence="1 2" key="1">
    <citation type="submission" date="2017-12" db="EMBL/GenBank/DDBJ databases">
        <title>Chromulinavorax destructans is a abundant pathogen of dominant heterotrophic picoflagllates.</title>
        <authorList>
            <person name="Deeg C.M."/>
            <person name="Zimmer M."/>
            <person name="Suttle C.A."/>
        </authorList>
    </citation>
    <scope>NUCLEOTIDE SEQUENCE [LARGE SCALE GENOMIC DNA]</scope>
    <source>
        <strain evidence="1 2">SeV1</strain>
    </source>
</reference>